<keyword evidence="1" id="KW-0732">Signal</keyword>
<dbReference type="OrthoDB" id="9788453at2"/>
<dbReference type="Proteomes" id="UP000290759">
    <property type="component" value="Unassembled WGS sequence"/>
</dbReference>
<feature type="chain" id="PRO_5020808304" evidence="1">
    <location>
        <begin position="25"/>
        <end position="63"/>
    </location>
</feature>
<dbReference type="AlphaFoldDB" id="A0A4Q2TY47"/>
<comment type="caution">
    <text evidence="2">The sequence shown here is derived from an EMBL/GenBank/DDBJ whole genome shotgun (WGS) entry which is preliminary data.</text>
</comment>
<reference evidence="2 3" key="1">
    <citation type="submission" date="2018-12" db="EMBL/GenBank/DDBJ databases">
        <authorList>
            <person name="Grouzdev D.S."/>
            <person name="Krutkina M.S."/>
        </authorList>
    </citation>
    <scope>NUCLEOTIDE SEQUENCE [LARGE SCALE GENOMIC DNA]</scope>
    <source>
        <strain evidence="2 3">RmlP026</strain>
    </source>
</reference>
<evidence type="ECO:0000313" key="3">
    <source>
        <dbReference type="Proteomes" id="UP000290759"/>
    </source>
</evidence>
<feature type="signal peptide" evidence="1">
    <location>
        <begin position="1"/>
        <end position="24"/>
    </location>
</feature>
<dbReference type="RefSeq" id="WP_129229918.1">
    <property type="nucleotide sequence ID" value="NZ_QYBB01000080.1"/>
</dbReference>
<dbReference type="EMBL" id="QYBB01000080">
    <property type="protein sequence ID" value="RYC29003.1"/>
    <property type="molecule type" value="Genomic_DNA"/>
</dbReference>
<reference evidence="2 3" key="2">
    <citation type="submission" date="2019-02" db="EMBL/GenBank/DDBJ databases">
        <title>'Lichenibacterium ramalinii' gen. nov. sp. nov., 'Lichenibacterium minor' gen. nov. sp. nov.</title>
        <authorList>
            <person name="Pankratov T."/>
        </authorList>
    </citation>
    <scope>NUCLEOTIDE SEQUENCE [LARGE SCALE GENOMIC DNA]</scope>
    <source>
        <strain evidence="2 3">RmlP026</strain>
    </source>
</reference>
<organism evidence="2 3">
    <name type="scientific">Lichenibacterium minor</name>
    <dbReference type="NCBI Taxonomy" id="2316528"/>
    <lineage>
        <taxon>Bacteria</taxon>
        <taxon>Pseudomonadati</taxon>
        <taxon>Pseudomonadota</taxon>
        <taxon>Alphaproteobacteria</taxon>
        <taxon>Hyphomicrobiales</taxon>
        <taxon>Lichenihabitantaceae</taxon>
        <taxon>Lichenibacterium</taxon>
    </lineage>
</organism>
<protein>
    <submittedName>
        <fullName evidence="2">Uncharacterized protein</fullName>
    </submittedName>
</protein>
<evidence type="ECO:0000313" key="2">
    <source>
        <dbReference type="EMBL" id="RYC29003.1"/>
    </source>
</evidence>
<keyword evidence="3" id="KW-1185">Reference proteome</keyword>
<accession>A0A4Q2TY47</accession>
<gene>
    <name evidence="2" type="ORF">D3273_26275</name>
</gene>
<proteinExistence type="predicted"/>
<name>A0A4Q2TY47_9HYPH</name>
<sequence length="63" mass="6740">MPARSTLLALLAFFILGNVECATAPENDWLMTGNIITADTFDAGPAIDIDSNSVEKAKPWSTI</sequence>
<evidence type="ECO:0000256" key="1">
    <source>
        <dbReference type="SAM" id="SignalP"/>
    </source>
</evidence>